<accession>A0A914Z8U1</accession>
<name>A0A914Z8U1_9BILA</name>
<dbReference type="AlphaFoldDB" id="A0A914Z8U1"/>
<organism evidence="1 2">
    <name type="scientific">Panagrolaimus superbus</name>
    <dbReference type="NCBI Taxonomy" id="310955"/>
    <lineage>
        <taxon>Eukaryota</taxon>
        <taxon>Metazoa</taxon>
        <taxon>Ecdysozoa</taxon>
        <taxon>Nematoda</taxon>
        <taxon>Chromadorea</taxon>
        <taxon>Rhabditida</taxon>
        <taxon>Tylenchina</taxon>
        <taxon>Panagrolaimomorpha</taxon>
        <taxon>Panagrolaimoidea</taxon>
        <taxon>Panagrolaimidae</taxon>
        <taxon>Panagrolaimus</taxon>
    </lineage>
</organism>
<protein>
    <submittedName>
        <fullName evidence="2">Uncharacterized protein</fullName>
    </submittedName>
</protein>
<sequence>MVGQTIVANASEHYIWVLMDADRKYTTEKNEKLATRLEESNAKERAAKVAASGGFKTIWNASVEVDGSSKDQNSRSDFSEDAKDLKQEMHHIAYSTGFSRILPGKYLKFKTEGEPHVSLVWITIHVEKIDGSNYYSFFKHV</sequence>
<evidence type="ECO:0000313" key="1">
    <source>
        <dbReference type="Proteomes" id="UP000887577"/>
    </source>
</evidence>
<keyword evidence="1" id="KW-1185">Reference proteome</keyword>
<reference evidence="2" key="1">
    <citation type="submission" date="2022-11" db="UniProtKB">
        <authorList>
            <consortium name="WormBaseParasite"/>
        </authorList>
    </citation>
    <scope>IDENTIFICATION</scope>
</reference>
<evidence type="ECO:0000313" key="2">
    <source>
        <dbReference type="WBParaSite" id="PSU_v2.g8252.t1"/>
    </source>
</evidence>
<dbReference type="Proteomes" id="UP000887577">
    <property type="component" value="Unplaced"/>
</dbReference>
<proteinExistence type="predicted"/>
<dbReference type="WBParaSite" id="PSU_v2.g8252.t1">
    <property type="protein sequence ID" value="PSU_v2.g8252.t1"/>
    <property type="gene ID" value="PSU_v2.g8252"/>
</dbReference>